<keyword evidence="1" id="KW-1015">Disulfide bond</keyword>
<dbReference type="EC" id="3.4.13.19" evidence="1"/>
<dbReference type="GO" id="GO:0046872">
    <property type="term" value="F:metal ion binding"/>
    <property type="evidence" value="ECO:0007669"/>
    <property type="project" value="UniProtKB-UniRule"/>
</dbReference>
<reference evidence="2" key="1">
    <citation type="submission" date="2015-12" db="EMBL/GenBank/DDBJ databases">
        <title>De novo transcriptome assembly of four potential Pierce s Disease insect vectors from Arizona vineyards.</title>
        <authorList>
            <person name="Tassone E.E."/>
        </authorList>
    </citation>
    <scope>NUCLEOTIDE SEQUENCE</scope>
</reference>
<keyword evidence="1" id="KW-0482">Metalloprotease</keyword>
<evidence type="ECO:0000313" key="2">
    <source>
        <dbReference type="EMBL" id="JAS06225.1"/>
    </source>
</evidence>
<keyword evidence="1" id="KW-0325">Glycoprotein</keyword>
<gene>
    <name evidence="2" type="ORF">g.2627</name>
</gene>
<dbReference type="Pfam" id="PF01244">
    <property type="entry name" value="Peptidase_M19"/>
    <property type="match status" value="1"/>
</dbReference>
<dbReference type="AlphaFoldDB" id="A0A1B6BZ16"/>
<organism evidence="2">
    <name type="scientific">Clastoptera arizonana</name>
    <name type="common">Arizona spittle bug</name>
    <dbReference type="NCBI Taxonomy" id="38151"/>
    <lineage>
        <taxon>Eukaryota</taxon>
        <taxon>Metazoa</taxon>
        <taxon>Ecdysozoa</taxon>
        <taxon>Arthropoda</taxon>
        <taxon>Hexapoda</taxon>
        <taxon>Insecta</taxon>
        <taxon>Pterygota</taxon>
        <taxon>Neoptera</taxon>
        <taxon>Paraneoptera</taxon>
        <taxon>Hemiptera</taxon>
        <taxon>Auchenorrhyncha</taxon>
        <taxon>Cercopoidea</taxon>
        <taxon>Clastopteridae</taxon>
        <taxon>Clastoptera</taxon>
    </lineage>
</organism>
<dbReference type="PROSITE" id="PS51365">
    <property type="entry name" value="RENAL_DIPEPTIDASE_2"/>
    <property type="match status" value="1"/>
</dbReference>
<comment type="similarity">
    <text evidence="1">Belongs to the metallo-dependent hydrolases superfamily. Peptidase M19 family.</text>
</comment>
<sequence length="507" mass="57893">MRGYEEYMPEQETAFDTAPYRSPQEAYYKTHSRPRRYSAGNDMQQEIYRTCSDDRKVLINSSVCTIPPKEVYQVCPEFCPPEPRYYTTPRHRPYPQEVLYDPRELCCCEDWYSCNGQTHYYANDIPPCPPAPQFREKRDKKINRVHNDCCTRHQVNVYRTISSSREFKNPESCRRREESESEEDIIAMNSLGDCRCPCEHLVNGNYRQLKEEDSTHFPPDVTQGNKEEVTFYPAHPPSTVSASSTSGCIAWTYLLGSTRLRHRWLVLGAVLLAATAGVGVPLALRIHAGASYEERLEMAKQLLREVPLIDGHNDLPWNIRKFVHNKVNNFNFDQDLTKVPPWSNSSWSHTDLRRLRSGHVSAQFWAAYVPCESQFKDAVQLTLEQIDVIKRLTDKYSPPMTFCTSAKDIITAHSQNQICSLVGVEGGHSLANSLPILRVLYSIGVRYLTLTSTCNTQWADSSQVELPGKKPQHNGLTNFGKIIVKEMNRLGMVVDLSHVSLSTMKAA</sequence>
<keyword evidence="1" id="KW-0224">Dipeptidase</keyword>
<protein>
    <recommendedName>
        <fullName evidence="1">Dipeptidase</fullName>
        <ecNumber evidence="1">3.4.13.19</ecNumber>
    </recommendedName>
</protein>
<dbReference type="Gene3D" id="3.20.20.140">
    <property type="entry name" value="Metal-dependent hydrolases"/>
    <property type="match status" value="1"/>
</dbReference>
<dbReference type="GO" id="GO:0098552">
    <property type="term" value="C:side of membrane"/>
    <property type="evidence" value="ECO:0007669"/>
    <property type="project" value="UniProtKB-KW"/>
</dbReference>
<dbReference type="GO" id="GO:0006508">
    <property type="term" value="P:proteolysis"/>
    <property type="evidence" value="ECO:0007669"/>
    <property type="project" value="UniProtKB-KW"/>
</dbReference>
<keyword evidence="1" id="KW-0645">Protease</keyword>
<accession>A0A1B6BZ16</accession>
<keyword evidence="1" id="KW-0336">GPI-anchor</keyword>
<keyword evidence="1" id="KW-0449">Lipoprotein</keyword>
<dbReference type="InterPro" id="IPR008257">
    <property type="entry name" value="Pept_M19"/>
</dbReference>
<comment type="catalytic activity">
    <reaction evidence="1">
        <text>an L-aminoacyl-L-amino acid + H2O = 2 an L-alpha-amino acid</text>
        <dbReference type="Rhea" id="RHEA:48940"/>
        <dbReference type="ChEBI" id="CHEBI:15377"/>
        <dbReference type="ChEBI" id="CHEBI:59869"/>
        <dbReference type="ChEBI" id="CHEBI:77460"/>
        <dbReference type="EC" id="3.4.13.19"/>
    </reaction>
</comment>
<name>A0A1B6BZ16_9HEMI</name>
<dbReference type="EMBL" id="GEDC01031073">
    <property type="protein sequence ID" value="JAS06225.1"/>
    <property type="molecule type" value="Transcribed_RNA"/>
</dbReference>
<dbReference type="PANTHER" id="PTHR10443:SF47">
    <property type="entry name" value="DIPEPTIDASE"/>
    <property type="match status" value="1"/>
</dbReference>
<comment type="cofactor">
    <cofactor evidence="1">
        <name>Zn(2+)</name>
        <dbReference type="ChEBI" id="CHEBI:29105"/>
    </cofactor>
</comment>
<dbReference type="InterPro" id="IPR000180">
    <property type="entry name" value="Dipep_AS"/>
</dbReference>
<evidence type="ECO:0000256" key="1">
    <source>
        <dbReference type="RuleBase" id="RU341113"/>
    </source>
</evidence>
<keyword evidence="1" id="KW-0862">Zinc</keyword>
<comment type="subcellular location">
    <subcellularLocation>
        <location evidence="1">Membrane</location>
        <topology evidence="1">Lipid-anchor</topology>
        <topology evidence="1">GPI-anchor</topology>
    </subcellularLocation>
</comment>
<dbReference type="PANTHER" id="PTHR10443">
    <property type="entry name" value="MICROSOMAL DIPEPTIDASE"/>
    <property type="match status" value="1"/>
</dbReference>
<proteinExistence type="inferred from homology"/>
<dbReference type="SUPFAM" id="SSF51556">
    <property type="entry name" value="Metallo-dependent hydrolases"/>
    <property type="match status" value="1"/>
</dbReference>
<keyword evidence="1" id="KW-0378">Hydrolase</keyword>
<keyword evidence="1" id="KW-0479">Metal-binding</keyword>
<dbReference type="PROSITE" id="PS00869">
    <property type="entry name" value="RENAL_DIPEPTIDASE_1"/>
    <property type="match status" value="1"/>
</dbReference>
<feature type="non-terminal residue" evidence="2">
    <location>
        <position position="507"/>
    </location>
</feature>
<comment type="subunit">
    <text evidence="1">Homodimer; disulfide-linked.</text>
</comment>
<keyword evidence="1" id="KW-0472">Membrane</keyword>
<dbReference type="InterPro" id="IPR032466">
    <property type="entry name" value="Metal_Hydrolase"/>
</dbReference>
<dbReference type="GO" id="GO:0070573">
    <property type="term" value="F:metallodipeptidase activity"/>
    <property type="evidence" value="ECO:0007669"/>
    <property type="project" value="InterPro"/>
</dbReference>